<keyword evidence="7 13" id="KW-0378">Hydrolase</keyword>
<dbReference type="InterPro" id="IPR001711">
    <property type="entry name" value="PLipase_C_Pinositol-sp_Y"/>
</dbReference>
<dbReference type="Pfam" id="PF00387">
    <property type="entry name" value="PI-PLC-Y"/>
    <property type="match status" value="1"/>
</dbReference>
<feature type="domain" description="PI-PLC Y-box" evidence="16">
    <location>
        <begin position="463"/>
        <end position="579"/>
    </location>
</feature>
<evidence type="ECO:0000256" key="13">
    <source>
        <dbReference type="RuleBase" id="RU361133"/>
    </source>
</evidence>
<dbReference type="PROSITE" id="PS50004">
    <property type="entry name" value="C2"/>
    <property type="match status" value="1"/>
</dbReference>
<dbReference type="SUPFAM" id="SSF47473">
    <property type="entry name" value="EF-hand"/>
    <property type="match status" value="1"/>
</dbReference>
<dbReference type="PROSITE" id="PS50008">
    <property type="entry name" value="PIPLC_Y_DOMAIN"/>
    <property type="match status" value="1"/>
</dbReference>
<protein>
    <recommendedName>
        <fullName evidence="3 13">Phosphoinositide phospholipase C</fullName>
        <ecNumber evidence="3 13">3.1.4.11</ecNumber>
    </recommendedName>
</protein>
<dbReference type="CDD" id="cd00275">
    <property type="entry name" value="C2_PLC_like"/>
    <property type="match status" value="1"/>
</dbReference>
<dbReference type="Proteomes" id="UP000694620">
    <property type="component" value="Chromosome 6"/>
</dbReference>
<feature type="domain" description="PH" evidence="14">
    <location>
        <begin position="1"/>
        <end position="122"/>
    </location>
</feature>
<dbReference type="InterPro" id="IPR001192">
    <property type="entry name" value="PI-PLC_fam"/>
</dbReference>
<evidence type="ECO:0000256" key="6">
    <source>
        <dbReference type="ARBA" id="ARBA00022737"/>
    </source>
</evidence>
<keyword evidence="5" id="KW-0479">Metal-binding</keyword>
<dbReference type="FunFam" id="3.20.20.190:FF:000022">
    <property type="entry name" value="Phosphoinositide phospholipase C"/>
    <property type="match status" value="1"/>
</dbReference>
<dbReference type="SUPFAM" id="SSF50729">
    <property type="entry name" value="PH domain-like"/>
    <property type="match status" value="1"/>
</dbReference>
<evidence type="ECO:0000256" key="3">
    <source>
        <dbReference type="ARBA" id="ARBA00012368"/>
    </source>
</evidence>
<dbReference type="Gene3D" id="2.60.40.150">
    <property type="entry name" value="C2 domain"/>
    <property type="match status" value="1"/>
</dbReference>
<dbReference type="InterPro" id="IPR001849">
    <property type="entry name" value="PH_domain"/>
</dbReference>
<dbReference type="SMART" id="SM00149">
    <property type="entry name" value="PLCYc"/>
    <property type="match status" value="1"/>
</dbReference>
<evidence type="ECO:0000313" key="18">
    <source>
        <dbReference type="Proteomes" id="UP000694620"/>
    </source>
</evidence>
<evidence type="ECO:0000259" key="16">
    <source>
        <dbReference type="PROSITE" id="PS50008"/>
    </source>
</evidence>
<dbReference type="EC" id="3.1.4.11" evidence="3 13"/>
<keyword evidence="11" id="KW-0807">Transducer</keyword>
<evidence type="ECO:0000256" key="2">
    <source>
        <dbReference type="ARBA" id="ARBA00004496"/>
    </source>
</evidence>
<proteinExistence type="predicted"/>
<evidence type="ECO:0000259" key="15">
    <source>
        <dbReference type="PROSITE" id="PS50004"/>
    </source>
</evidence>
<dbReference type="PANTHER" id="PTHR10336">
    <property type="entry name" value="PHOSPHOINOSITIDE-SPECIFIC PHOSPHOLIPASE C FAMILY PROTEIN"/>
    <property type="match status" value="1"/>
</dbReference>
<comment type="cofactor">
    <cofactor evidence="1">
        <name>Ca(2+)</name>
        <dbReference type="ChEBI" id="CHEBI:29108"/>
    </cofactor>
</comment>
<dbReference type="InterPro" id="IPR017946">
    <property type="entry name" value="PLC-like_Pdiesterase_TIM-brl"/>
</dbReference>
<evidence type="ECO:0000313" key="17">
    <source>
        <dbReference type="Ensembl" id="ENSECRP00000015322.1"/>
    </source>
</evidence>
<dbReference type="InterPro" id="IPR000008">
    <property type="entry name" value="C2_dom"/>
</dbReference>
<dbReference type="FunFam" id="1.10.238.10:FF:000005">
    <property type="entry name" value="Phosphoinositide phospholipase C"/>
    <property type="match status" value="1"/>
</dbReference>
<comment type="subcellular location">
    <subcellularLocation>
        <location evidence="2">Cytoplasm</location>
    </subcellularLocation>
</comment>
<comment type="catalytic activity">
    <reaction evidence="12">
        <text>a 1,2-diacyl-sn-glycero-3-phospho-(1D-myo-inositol-4,5-bisphosphate) + H2O = 1D-myo-inositol 1,4,5-trisphosphate + a 1,2-diacyl-sn-glycerol + H(+)</text>
        <dbReference type="Rhea" id="RHEA:33179"/>
        <dbReference type="ChEBI" id="CHEBI:15377"/>
        <dbReference type="ChEBI" id="CHEBI:15378"/>
        <dbReference type="ChEBI" id="CHEBI:17815"/>
        <dbReference type="ChEBI" id="CHEBI:58456"/>
        <dbReference type="ChEBI" id="CHEBI:203600"/>
        <dbReference type="EC" id="3.1.4.11"/>
    </reaction>
    <physiologicalReaction direction="left-to-right" evidence="12">
        <dbReference type="Rhea" id="RHEA:33180"/>
    </physiologicalReaction>
</comment>
<evidence type="ECO:0000256" key="5">
    <source>
        <dbReference type="ARBA" id="ARBA00022723"/>
    </source>
</evidence>
<feature type="domain" description="C2" evidence="15">
    <location>
        <begin position="579"/>
        <end position="705"/>
    </location>
</feature>
<reference evidence="17" key="2">
    <citation type="submission" date="2025-08" db="UniProtKB">
        <authorList>
            <consortium name="Ensembl"/>
        </authorList>
    </citation>
    <scope>IDENTIFICATION</scope>
</reference>
<keyword evidence="4" id="KW-0963">Cytoplasm</keyword>
<keyword evidence="8" id="KW-0106">Calcium</keyword>
<organism evidence="17 18">
    <name type="scientific">Erpetoichthys calabaricus</name>
    <name type="common">Rope fish</name>
    <name type="synonym">Calamoichthys calabaricus</name>
    <dbReference type="NCBI Taxonomy" id="27687"/>
    <lineage>
        <taxon>Eukaryota</taxon>
        <taxon>Metazoa</taxon>
        <taxon>Chordata</taxon>
        <taxon>Craniata</taxon>
        <taxon>Vertebrata</taxon>
        <taxon>Euteleostomi</taxon>
        <taxon>Actinopterygii</taxon>
        <taxon>Polypteriformes</taxon>
        <taxon>Polypteridae</taxon>
        <taxon>Erpetoichthys</taxon>
    </lineage>
</organism>
<name>A0A8C4SES9_ERPCA</name>
<evidence type="ECO:0000256" key="8">
    <source>
        <dbReference type="ARBA" id="ARBA00022837"/>
    </source>
</evidence>
<dbReference type="GO" id="GO:0004435">
    <property type="term" value="F:phosphatidylinositol-4,5-bisphosphate phospholipase C activity"/>
    <property type="evidence" value="ECO:0007669"/>
    <property type="project" value="UniProtKB-EC"/>
</dbReference>
<evidence type="ECO:0000256" key="7">
    <source>
        <dbReference type="ARBA" id="ARBA00022801"/>
    </source>
</evidence>
<dbReference type="InterPro" id="IPR015359">
    <property type="entry name" value="PLC_EF-hand-like"/>
</dbReference>
<gene>
    <name evidence="17" type="primary">PLCD1</name>
    <name evidence="17" type="synonym">plcd1a</name>
</gene>
<dbReference type="InterPro" id="IPR011993">
    <property type="entry name" value="PH-like_dom_sf"/>
</dbReference>
<dbReference type="GO" id="GO:0035556">
    <property type="term" value="P:intracellular signal transduction"/>
    <property type="evidence" value="ECO:0007669"/>
    <property type="project" value="InterPro"/>
</dbReference>
<dbReference type="PROSITE" id="PS50007">
    <property type="entry name" value="PIPLC_X_DOMAIN"/>
    <property type="match status" value="1"/>
</dbReference>
<keyword evidence="9 13" id="KW-0442">Lipid degradation</keyword>
<dbReference type="Pfam" id="PF09279">
    <property type="entry name" value="EF-hand_like"/>
    <property type="match status" value="1"/>
</dbReference>
<sequence length="723" mass="83154">MTLCLCFVGLQDDEHLQFLLKGSNLDKVKSNSWRKPRFFKLQDDCSTIWHESRKLRNTPSTPSPPEVRLGRHSEGLQKYAKDVPEEQCFSIIFKGNRKNLDLIASSKEEASQWAEGLKKLIKFSNNMSNKQKLEQYPSCFPFLGSPNRRENPHLQVCHINTNFSFFLDSEIEEFYKLLTKREEIDVIFNKYAETEELMSTDDLLKFLQTEQHENVTVEKAHLLIEMYEPDDIAKSEKHMTKDGFLMYLQSEEGQIFNPAHSRVCQEMMHPLSHYFISSSHNTYLVQDQLKGASSTEAYIRALTRGCRCVELDCWDGPNGEPVIYHGYTLTSKILFKDVITTVKEYAFKSSPYPVILSLENHCTLEQQKVMARHLREILGDMLQTTPVSGKDSADLPSPEMLKGKILIKGKKLSKLEHNQGSNITHDVETVSEEDEAAEIEDESVKSQVRKNSKNTKLKLAYELSEVVIYCRSVHFPGFDNAKKNQTSFDISSFVESKALKLVQDSANDFITHNMRQLSRIYPAGKRTDSSNYNPVDLWIAGCQIVALNFQTPCLQMDLYQGMFKQNGHCGYILKPKFLRESTSQFNPMCVTSGEWLQPKKLHIISGQQLPKVNQDKINSIVDPLVKVEIFGVPRDVQKAETHHLNNNGFNPMWNKTYVFDISVPQLAFIRFLVEDYDGSSFNDFVAQYTLPVTSIQNGKEFQMCLEVITWKHAHVPYCYKWLV</sequence>
<dbReference type="GO" id="GO:0016042">
    <property type="term" value="P:lipid catabolic process"/>
    <property type="evidence" value="ECO:0007669"/>
    <property type="project" value="UniProtKB-KW"/>
</dbReference>
<dbReference type="Gene3D" id="1.10.238.10">
    <property type="entry name" value="EF-hand"/>
    <property type="match status" value="1"/>
</dbReference>
<dbReference type="Gene3D" id="2.30.29.30">
    <property type="entry name" value="Pleckstrin-homology domain (PH domain)/Phosphotyrosine-binding domain (PTB)"/>
    <property type="match status" value="1"/>
</dbReference>
<dbReference type="InterPro" id="IPR000909">
    <property type="entry name" value="PLipase_C_PInositol-sp_X_dom"/>
</dbReference>
<dbReference type="Pfam" id="PF00388">
    <property type="entry name" value="PI-PLC-X"/>
    <property type="match status" value="1"/>
</dbReference>
<dbReference type="PRINTS" id="PR00390">
    <property type="entry name" value="PHPHLIPASEC"/>
</dbReference>
<dbReference type="GO" id="GO:0005886">
    <property type="term" value="C:plasma membrane"/>
    <property type="evidence" value="ECO:0007669"/>
    <property type="project" value="TreeGrafter"/>
</dbReference>
<dbReference type="PANTHER" id="PTHR10336:SF210">
    <property type="entry name" value="1-PHOSPHATIDYLINOSITOL 4,5-BISPHOSPHATE PHOSPHODIESTERASE DELTA-1"/>
    <property type="match status" value="1"/>
</dbReference>
<dbReference type="SUPFAM" id="SSF51695">
    <property type="entry name" value="PLC-like phosphodiesterases"/>
    <property type="match status" value="1"/>
</dbReference>
<reference evidence="17" key="1">
    <citation type="submission" date="2021-06" db="EMBL/GenBank/DDBJ databases">
        <authorList>
            <consortium name="Wellcome Sanger Institute Data Sharing"/>
        </authorList>
    </citation>
    <scope>NUCLEOTIDE SEQUENCE [LARGE SCALE GENOMIC DNA]</scope>
</reference>
<evidence type="ECO:0000259" key="14">
    <source>
        <dbReference type="PROSITE" id="PS50003"/>
    </source>
</evidence>
<evidence type="ECO:0000256" key="4">
    <source>
        <dbReference type="ARBA" id="ARBA00022490"/>
    </source>
</evidence>
<evidence type="ECO:0000256" key="11">
    <source>
        <dbReference type="ARBA" id="ARBA00023224"/>
    </source>
</evidence>
<keyword evidence="6" id="KW-0677">Repeat</keyword>
<dbReference type="GO" id="GO:0005737">
    <property type="term" value="C:cytoplasm"/>
    <property type="evidence" value="ECO:0007669"/>
    <property type="project" value="UniProtKB-SubCell"/>
</dbReference>
<dbReference type="SMART" id="SM00233">
    <property type="entry name" value="PH"/>
    <property type="match status" value="1"/>
</dbReference>
<dbReference type="AlphaFoldDB" id="A0A8C4SES9"/>
<dbReference type="SMART" id="SM00239">
    <property type="entry name" value="C2"/>
    <property type="match status" value="1"/>
</dbReference>
<dbReference type="PROSITE" id="PS50003">
    <property type="entry name" value="PH_DOMAIN"/>
    <property type="match status" value="1"/>
</dbReference>
<keyword evidence="18" id="KW-1185">Reference proteome</keyword>
<dbReference type="GeneTree" id="ENSGT00940000158392"/>
<accession>A0A8C4SES9</accession>
<reference evidence="17" key="3">
    <citation type="submission" date="2025-09" db="UniProtKB">
        <authorList>
            <consortium name="Ensembl"/>
        </authorList>
    </citation>
    <scope>IDENTIFICATION</scope>
</reference>
<dbReference type="SMART" id="SM00148">
    <property type="entry name" value="PLCXc"/>
    <property type="match status" value="1"/>
</dbReference>
<dbReference type="Pfam" id="PF00168">
    <property type="entry name" value="C2"/>
    <property type="match status" value="1"/>
</dbReference>
<evidence type="ECO:0000256" key="9">
    <source>
        <dbReference type="ARBA" id="ARBA00022963"/>
    </source>
</evidence>
<evidence type="ECO:0000256" key="1">
    <source>
        <dbReference type="ARBA" id="ARBA00001913"/>
    </source>
</evidence>
<dbReference type="InterPro" id="IPR011992">
    <property type="entry name" value="EF-hand-dom_pair"/>
</dbReference>
<dbReference type="Ensembl" id="ENSECRT00000015592.1">
    <property type="protein sequence ID" value="ENSECRP00000015322.1"/>
    <property type="gene ID" value="ENSECRG00000009825.1"/>
</dbReference>
<dbReference type="SUPFAM" id="SSF49562">
    <property type="entry name" value="C2 domain (Calcium/lipid-binding domain, CaLB)"/>
    <property type="match status" value="1"/>
</dbReference>
<evidence type="ECO:0000256" key="12">
    <source>
        <dbReference type="ARBA" id="ARBA00023674"/>
    </source>
</evidence>
<keyword evidence="10 13" id="KW-0443">Lipid metabolism</keyword>
<evidence type="ECO:0000256" key="10">
    <source>
        <dbReference type="ARBA" id="ARBA00023098"/>
    </source>
</evidence>
<dbReference type="Gene3D" id="3.20.20.190">
    <property type="entry name" value="Phosphatidylinositol (PI) phosphodiesterase"/>
    <property type="match status" value="1"/>
</dbReference>
<dbReference type="GO" id="GO:0046872">
    <property type="term" value="F:metal ion binding"/>
    <property type="evidence" value="ECO:0007669"/>
    <property type="project" value="UniProtKB-KW"/>
</dbReference>
<dbReference type="FunFam" id="2.30.29.30:FF:000088">
    <property type="entry name" value="Phosphoinositide phospholipase C"/>
    <property type="match status" value="1"/>
</dbReference>
<dbReference type="InterPro" id="IPR035892">
    <property type="entry name" value="C2_domain_sf"/>
</dbReference>